<dbReference type="Proteomes" id="UP001311915">
    <property type="component" value="Unassembled WGS sequence"/>
</dbReference>
<dbReference type="PANTHER" id="PTHR34565:SF1">
    <property type="entry name" value="TRANSMEMBRANE PROTEIN"/>
    <property type="match status" value="1"/>
</dbReference>
<keyword evidence="2" id="KW-1185">Reference proteome</keyword>
<proteinExistence type="predicted"/>
<protein>
    <submittedName>
        <fullName evidence="1">Uncharacterized protein</fullName>
    </submittedName>
</protein>
<name>A0AAV9KUJ3_9SOLN</name>
<sequence>MYLILSPLYKDYRRKFNQKLRNNTFDLCNWPFLIGFAPTDTIILKMSLGFTERDAKNSQFVQRHKN</sequence>
<dbReference type="InterPro" id="IPR052867">
    <property type="entry name" value="ATP_Synthase_Subunit_6"/>
</dbReference>
<evidence type="ECO:0000313" key="1">
    <source>
        <dbReference type="EMBL" id="KAK4716254.1"/>
    </source>
</evidence>
<dbReference type="EMBL" id="JAWPEI010000009">
    <property type="protein sequence ID" value="KAK4716254.1"/>
    <property type="molecule type" value="Genomic_DNA"/>
</dbReference>
<evidence type="ECO:0000313" key="2">
    <source>
        <dbReference type="Proteomes" id="UP001311915"/>
    </source>
</evidence>
<comment type="caution">
    <text evidence="1">The sequence shown here is derived from an EMBL/GenBank/DDBJ whole genome shotgun (WGS) entry which is preliminary data.</text>
</comment>
<organism evidence="1 2">
    <name type="scientific">Solanum pinnatisectum</name>
    <name type="common">tansyleaf nightshade</name>
    <dbReference type="NCBI Taxonomy" id="50273"/>
    <lineage>
        <taxon>Eukaryota</taxon>
        <taxon>Viridiplantae</taxon>
        <taxon>Streptophyta</taxon>
        <taxon>Embryophyta</taxon>
        <taxon>Tracheophyta</taxon>
        <taxon>Spermatophyta</taxon>
        <taxon>Magnoliopsida</taxon>
        <taxon>eudicotyledons</taxon>
        <taxon>Gunneridae</taxon>
        <taxon>Pentapetalae</taxon>
        <taxon>asterids</taxon>
        <taxon>lamiids</taxon>
        <taxon>Solanales</taxon>
        <taxon>Solanaceae</taxon>
        <taxon>Solanoideae</taxon>
        <taxon>Solaneae</taxon>
        <taxon>Solanum</taxon>
    </lineage>
</organism>
<reference evidence="1 2" key="1">
    <citation type="submission" date="2023-10" db="EMBL/GenBank/DDBJ databases">
        <title>Genome-Wide Identification Analysis in wild type Solanum Pinnatisectum Reveals Some Genes Defensing Phytophthora Infestans.</title>
        <authorList>
            <person name="Sun C."/>
        </authorList>
    </citation>
    <scope>NUCLEOTIDE SEQUENCE [LARGE SCALE GENOMIC DNA]</scope>
    <source>
        <strain evidence="1">LQN</strain>
        <tissue evidence="1">Leaf</tissue>
    </source>
</reference>
<dbReference type="PANTHER" id="PTHR34565">
    <property type="entry name" value="TRANSMEMBRANE PROTEIN"/>
    <property type="match status" value="1"/>
</dbReference>
<gene>
    <name evidence="1" type="ORF">R3W88_014592</name>
</gene>
<accession>A0AAV9KUJ3</accession>
<dbReference type="AlphaFoldDB" id="A0AAV9KUJ3"/>